<protein>
    <submittedName>
        <fullName evidence="2">Uncharacterized protein</fullName>
    </submittedName>
</protein>
<sequence length="58" mass="6782">MGAEMASWFQDVDTDTVIWMIISFFIVVATGAAMIYWDHFMRGREKVLQEARIDDPRL</sequence>
<proteinExistence type="predicted"/>
<keyword evidence="1" id="KW-1133">Transmembrane helix</keyword>
<accession>A0A4R8LLU6</accession>
<keyword evidence="1" id="KW-0812">Transmembrane</keyword>
<evidence type="ECO:0000313" key="2">
    <source>
        <dbReference type="EMBL" id="TDY46300.1"/>
    </source>
</evidence>
<keyword evidence="3" id="KW-1185">Reference proteome</keyword>
<feature type="transmembrane region" description="Helical" evidence="1">
    <location>
        <begin position="17"/>
        <end position="37"/>
    </location>
</feature>
<reference evidence="2 3" key="1">
    <citation type="submission" date="2019-03" db="EMBL/GenBank/DDBJ databases">
        <title>Genomic Encyclopedia of Type Strains, Phase IV (KMG-IV): sequencing the most valuable type-strain genomes for metagenomic binning, comparative biology and taxonomic classification.</title>
        <authorList>
            <person name="Goeker M."/>
        </authorList>
    </citation>
    <scope>NUCLEOTIDE SEQUENCE [LARGE SCALE GENOMIC DNA]</scope>
    <source>
        <strain evidence="2 3">DSM 17974</strain>
    </source>
</reference>
<organism evidence="2 3">
    <name type="scientific">Alicyclobacillus sacchari</name>
    <dbReference type="NCBI Taxonomy" id="392010"/>
    <lineage>
        <taxon>Bacteria</taxon>
        <taxon>Bacillati</taxon>
        <taxon>Bacillota</taxon>
        <taxon>Bacilli</taxon>
        <taxon>Bacillales</taxon>
        <taxon>Alicyclobacillaceae</taxon>
        <taxon>Alicyclobacillus</taxon>
    </lineage>
</organism>
<evidence type="ECO:0000256" key="1">
    <source>
        <dbReference type="SAM" id="Phobius"/>
    </source>
</evidence>
<evidence type="ECO:0000313" key="3">
    <source>
        <dbReference type="Proteomes" id="UP000294581"/>
    </source>
</evidence>
<dbReference type="AlphaFoldDB" id="A0A4R8LLU6"/>
<dbReference type="RefSeq" id="WP_208320872.1">
    <property type="nucleotide sequence ID" value="NZ_BSUS01000001.1"/>
</dbReference>
<name>A0A4R8LLU6_9BACL</name>
<keyword evidence="1" id="KW-0472">Membrane</keyword>
<gene>
    <name evidence="2" type="ORF">C7445_10778</name>
</gene>
<comment type="caution">
    <text evidence="2">The sequence shown here is derived from an EMBL/GenBank/DDBJ whole genome shotgun (WGS) entry which is preliminary data.</text>
</comment>
<dbReference type="EMBL" id="SORF01000007">
    <property type="protein sequence ID" value="TDY46300.1"/>
    <property type="molecule type" value="Genomic_DNA"/>
</dbReference>
<dbReference type="Proteomes" id="UP000294581">
    <property type="component" value="Unassembled WGS sequence"/>
</dbReference>